<proteinExistence type="predicted"/>
<sequence length="160" mass="17369">MGVRIVGDVTRLNRALRKLAATRLDRAAASVGEALVSSTIQRFNEQKGPDGRPWEPLAAATVAPRKKDFKKSGGLRKQAMERMEKRKILIQSGRLRNSISARRDGSKVAVGTNLVYAAIHQFGGLAGRGRGVRIPARPYLGISKADEAEIERILKEALGG</sequence>
<reference evidence="1 2" key="1">
    <citation type="submission" date="2019-07" db="EMBL/GenBank/DDBJ databases">
        <title>Whole genome shotgun sequence of Meiothermus hypogaeus NBRC 106114.</title>
        <authorList>
            <person name="Hosoyama A."/>
            <person name="Uohara A."/>
            <person name="Ohji S."/>
            <person name="Ichikawa N."/>
        </authorList>
    </citation>
    <scope>NUCLEOTIDE SEQUENCE [LARGE SCALE GENOMIC DNA]</scope>
    <source>
        <strain evidence="1 2">NBRC 106114</strain>
    </source>
</reference>
<dbReference type="AlphaFoldDB" id="A0A511QX22"/>
<dbReference type="RefSeq" id="WP_119340512.1">
    <property type="nucleotide sequence ID" value="NZ_BJXL01000001.1"/>
</dbReference>
<dbReference type="OrthoDB" id="1807756at2"/>
<organism evidence="1 2">
    <name type="scientific">Meiothermus hypogaeus NBRC 106114</name>
    <dbReference type="NCBI Taxonomy" id="1227553"/>
    <lineage>
        <taxon>Bacteria</taxon>
        <taxon>Thermotogati</taxon>
        <taxon>Deinococcota</taxon>
        <taxon>Deinococci</taxon>
        <taxon>Thermales</taxon>
        <taxon>Thermaceae</taxon>
        <taxon>Meiothermus</taxon>
    </lineage>
</organism>
<dbReference type="Proteomes" id="UP000321197">
    <property type="component" value="Unassembled WGS sequence"/>
</dbReference>
<dbReference type="NCBIfam" id="TIGR01635">
    <property type="entry name" value="tail_comp_S"/>
    <property type="match status" value="1"/>
</dbReference>
<evidence type="ECO:0000313" key="1">
    <source>
        <dbReference type="EMBL" id="GEM81928.1"/>
    </source>
</evidence>
<gene>
    <name evidence="1" type="ORF">MHY01S_00940</name>
</gene>
<dbReference type="EMBL" id="BJXL01000001">
    <property type="protein sequence ID" value="GEM81928.1"/>
    <property type="molecule type" value="Genomic_DNA"/>
</dbReference>
<protein>
    <submittedName>
        <fullName evidence="1">Virion morphogenesis protein</fullName>
    </submittedName>
</protein>
<accession>A0A511QX22</accession>
<comment type="caution">
    <text evidence="1">The sequence shown here is derived from an EMBL/GenBank/DDBJ whole genome shotgun (WGS) entry which is preliminary data.</text>
</comment>
<dbReference type="Pfam" id="PF05069">
    <property type="entry name" value="Phage_tail_S"/>
    <property type="match status" value="1"/>
</dbReference>
<dbReference type="InterPro" id="IPR006522">
    <property type="entry name" value="Phage_virion_morphogenesis"/>
</dbReference>
<evidence type="ECO:0000313" key="2">
    <source>
        <dbReference type="Proteomes" id="UP000321197"/>
    </source>
</evidence>
<name>A0A511QX22_9DEIN</name>